<evidence type="ECO:0000259" key="1">
    <source>
        <dbReference type="Pfam" id="PF08722"/>
    </source>
</evidence>
<dbReference type="AlphaFoldDB" id="A0A1R0X1N0"/>
<dbReference type="InterPro" id="IPR014833">
    <property type="entry name" value="TnsA_N"/>
</dbReference>
<dbReference type="Pfam" id="PF08722">
    <property type="entry name" value="Tn7_TnsA-like_N"/>
    <property type="match status" value="1"/>
</dbReference>
<proteinExistence type="predicted"/>
<comment type="caution">
    <text evidence="2">The sequence shown here is derived from an EMBL/GenBank/DDBJ whole genome shotgun (WGS) entry which is preliminary data.</text>
</comment>
<organism evidence="2 3">
    <name type="scientific">Paenibacillus odorifer</name>
    <dbReference type="NCBI Taxonomy" id="189426"/>
    <lineage>
        <taxon>Bacteria</taxon>
        <taxon>Bacillati</taxon>
        <taxon>Bacillota</taxon>
        <taxon>Bacilli</taxon>
        <taxon>Bacillales</taxon>
        <taxon>Paenibacillaceae</taxon>
        <taxon>Paenibacillus</taxon>
    </lineage>
</organism>
<protein>
    <recommendedName>
        <fullName evidence="1">TnsA endonuclease N-terminal domain-containing protein</fullName>
    </recommendedName>
</protein>
<name>A0A1R0X1N0_9BACL</name>
<sequence>MLDLAPEVIRFYEQPVEIPVRFLSEHGVIKESVHVPDVLVFRENHVPWLIQIKEPDPKLLEDVSFLKLQEICKDYARSKGWEYSVLYPKNIPIHLQKNIKFLVNFLHLDIIPVDLVNRIQSFLHYRRSASILELSEFYQPDYQPYQAKPVIFHMIAKSILSTDLSVPITSMSVVTINNAGATGISKYLEKGSRSDAFL</sequence>
<dbReference type="RefSeq" id="WP_076179503.1">
    <property type="nucleotide sequence ID" value="NZ_MKQP01000040.1"/>
</dbReference>
<accession>A0A1R0X1N0</accession>
<evidence type="ECO:0000313" key="2">
    <source>
        <dbReference type="EMBL" id="OMD26736.1"/>
    </source>
</evidence>
<feature type="domain" description="TnsA endonuclease N-terminal" evidence="1">
    <location>
        <begin position="6"/>
        <end position="86"/>
    </location>
</feature>
<dbReference type="Proteomes" id="UP000187465">
    <property type="component" value="Unassembled WGS sequence"/>
</dbReference>
<reference evidence="2 3" key="1">
    <citation type="submission" date="2016-10" db="EMBL/GenBank/DDBJ databases">
        <title>Paenibacillus species isolates.</title>
        <authorList>
            <person name="Beno S.M."/>
        </authorList>
    </citation>
    <scope>NUCLEOTIDE SEQUENCE [LARGE SCALE GENOMIC DNA]</scope>
    <source>
        <strain evidence="2 3">FSL H7-0604</strain>
    </source>
</reference>
<gene>
    <name evidence="2" type="ORF">BJP51_26455</name>
</gene>
<dbReference type="EMBL" id="MKQP01000040">
    <property type="protein sequence ID" value="OMD26736.1"/>
    <property type="molecule type" value="Genomic_DNA"/>
</dbReference>
<evidence type="ECO:0000313" key="3">
    <source>
        <dbReference type="Proteomes" id="UP000187465"/>
    </source>
</evidence>